<organism evidence="1 2">
    <name type="scientific">Hartmannibacter diazotrophicus</name>
    <dbReference type="NCBI Taxonomy" id="1482074"/>
    <lineage>
        <taxon>Bacteria</taxon>
        <taxon>Pseudomonadati</taxon>
        <taxon>Pseudomonadota</taxon>
        <taxon>Alphaproteobacteria</taxon>
        <taxon>Hyphomicrobiales</taxon>
        <taxon>Pleomorphomonadaceae</taxon>
        <taxon>Hartmannibacter</taxon>
    </lineage>
</organism>
<protein>
    <recommendedName>
        <fullName evidence="3">DUF924 domain-containing protein</fullName>
    </recommendedName>
</protein>
<sequence length="182" mass="20672">MVLDPAPLDVLDFWWRAGPERWFAKDDAFDREMEARFGALHDQACAGALDHWAEDRAGMLALILLLDQFSRNLKRGSAEAFANDSKALTLAKTALDRGDDRAFPTDVRSFFYLPLMHSEEMADQERCVDFCRLNCSRDTYGYALEHMDIIRRFGRFPHRNTVLGRETTPEEAAYLASGGFAG</sequence>
<dbReference type="RefSeq" id="WP_099558137.1">
    <property type="nucleotide sequence ID" value="NZ_LT960614.1"/>
</dbReference>
<dbReference type="OrthoDB" id="7593450at2"/>
<keyword evidence="2" id="KW-1185">Reference proteome</keyword>
<dbReference type="InterPro" id="IPR010323">
    <property type="entry name" value="DUF924"/>
</dbReference>
<dbReference type="EMBL" id="LT960614">
    <property type="protein sequence ID" value="SON57954.1"/>
    <property type="molecule type" value="Genomic_DNA"/>
</dbReference>
<name>A0A2C9DCA9_9HYPH</name>
<dbReference type="InterPro" id="IPR011990">
    <property type="entry name" value="TPR-like_helical_dom_sf"/>
</dbReference>
<evidence type="ECO:0000313" key="2">
    <source>
        <dbReference type="Proteomes" id="UP000223606"/>
    </source>
</evidence>
<gene>
    <name evidence="1" type="ORF">HDIA_4413</name>
</gene>
<dbReference type="Proteomes" id="UP000223606">
    <property type="component" value="Chromosome 1"/>
</dbReference>
<proteinExistence type="predicted"/>
<dbReference type="SUPFAM" id="SSF48452">
    <property type="entry name" value="TPR-like"/>
    <property type="match status" value="1"/>
</dbReference>
<accession>A0A2C9DCA9</accession>
<dbReference type="KEGG" id="hdi:HDIA_4413"/>
<evidence type="ECO:0008006" key="3">
    <source>
        <dbReference type="Google" id="ProtNLM"/>
    </source>
</evidence>
<dbReference type="AlphaFoldDB" id="A0A2C9DCA9"/>
<dbReference type="Gene3D" id="1.20.58.320">
    <property type="entry name" value="TPR-like"/>
    <property type="match status" value="1"/>
</dbReference>
<dbReference type="Pfam" id="PF06041">
    <property type="entry name" value="DUF924"/>
    <property type="match status" value="1"/>
</dbReference>
<reference evidence="2" key="1">
    <citation type="submission" date="2017-09" db="EMBL/GenBank/DDBJ databases">
        <title>Genome sequence of Nannocystis excedens DSM 71.</title>
        <authorList>
            <person name="Blom J."/>
        </authorList>
    </citation>
    <scope>NUCLEOTIDE SEQUENCE [LARGE SCALE GENOMIC DNA]</scope>
    <source>
        <strain evidence="2">type strain: E19</strain>
    </source>
</reference>
<dbReference type="Gene3D" id="1.25.40.10">
    <property type="entry name" value="Tetratricopeptide repeat domain"/>
    <property type="match status" value="1"/>
</dbReference>
<evidence type="ECO:0000313" key="1">
    <source>
        <dbReference type="EMBL" id="SON57954.1"/>
    </source>
</evidence>